<evidence type="ECO:0000313" key="2">
    <source>
        <dbReference type="Proteomes" id="UP000601361"/>
    </source>
</evidence>
<gene>
    <name evidence="1" type="ORF">GCM10011378_01660</name>
</gene>
<reference evidence="2" key="1">
    <citation type="journal article" date="2019" name="Int. J. Syst. Evol. Microbiol.">
        <title>The Global Catalogue of Microorganisms (GCM) 10K type strain sequencing project: providing services to taxonomists for standard genome sequencing and annotation.</title>
        <authorList>
            <consortium name="The Broad Institute Genomics Platform"/>
            <consortium name="The Broad Institute Genome Sequencing Center for Infectious Disease"/>
            <person name="Wu L."/>
            <person name="Ma J."/>
        </authorList>
    </citation>
    <scope>NUCLEOTIDE SEQUENCE [LARGE SCALE GENOMIC DNA]</scope>
    <source>
        <strain evidence="2">CGMCC 1.12990</strain>
    </source>
</reference>
<dbReference type="SUPFAM" id="SSF159501">
    <property type="entry name" value="EreA/ChaN-like"/>
    <property type="match status" value="1"/>
</dbReference>
<comment type="caution">
    <text evidence="1">The sequence shown here is derived from an EMBL/GenBank/DDBJ whole genome shotgun (WGS) entry which is preliminary data.</text>
</comment>
<dbReference type="EMBL" id="BMGS01000001">
    <property type="protein sequence ID" value="GGG28506.1"/>
    <property type="molecule type" value="Genomic_DNA"/>
</dbReference>
<dbReference type="Pfam" id="PF05139">
    <property type="entry name" value="Erythro_esteras"/>
    <property type="match status" value="1"/>
</dbReference>
<accession>A0ABQ1WEM4</accession>
<proteinExistence type="predicted"/>
<organism evidence="1 2">
    <name type="scientific">Hymenobacter glacieicola</name>
    <dbReference type="NCBI Taxonomy" id="1562124"/>
    <lineage>
        <taxon>Bacteria</taxon>
        <taxon>Pseudomonadati</taxon>
        <taxon>Bacteroidota</taxon>
        <taxon>Cytophagia</taxon>
        <taxon>Cytophagales</taxon>
        <taxon>Hymenobacteraceae</taxon>
        <taxon>Hymenobacter</taxon>
    </lineage>
</organism>
<dbReference type="Proteomes" id="UP000601361">
    <property type="component" value="Unassembled WGS sequence"/>
</dbReference>
<sequence>MADNLLWYLRQHPQGKAICWGALPHLANTVEFLADAELKDYHPMGRTVKAALGPHAVYVLGTISGGGEYASGV</sequence>
<dbReference type="InterPro" id="IPR007815">
    <property type="entry name" value="Emycin_Estase"/>
</dbReference>
<name>A0ABQ1WEM4_9BACT</name>
<dbReference type="Gene3D" id="3.40.1660.10">
    <property type="entry name" value="EreA-like (biosynthetic domain)"/>
    <property type="match status" value="1"/>
</dbReference>
<protein>
    <submittedName>
        <fullName evidence="1">Uncharacterized protein</fullName>
    </submittedName>
</protein>
<keyword evidence="2" id="KW-1185">Reference proteome</keyword>
<evidence type="ECO:0000313" key="1">
    <source>
        <dbReference type="EMBL" id="GGG28506.1"/>
    </source>
</evidence>